<dbReference type="CDD" id="cd07302">
    <property type="entry name" value="CHD"/>
    <property type="match status" value="1"/>
</dbReference>
<dbReference type="SUPFAM" id="SSF56112">
    <property type="entry name" value="Protein kinase-like (PK-like)"/>
    <property type="match status" value="1"/>
</dbReference>
<dbReference type="InterPro" id="IPR011009">
    <property type="entry name" value="Kinase-like_dom_sf"/>
</dbReference>
<comment type="similarity">
    <text evidence="10">Belongs to the adenylyl cyclase class-4/guanylyl cyclase family.</text>
</comment>
<dbReference type="InterPro" id="IPR011645">
    <property type="entry name" value="HNOB_dom_associated"/>
</dbReference>
<dbReference type="PROSITE" id="PS50011">
    <property type="entry name" value="PROTEIN_KINASE_DOM"/>
    <property type="match status" value="1"/>
</dbReference>
<evidence type="ECO:0000256" key="14">
    <source>
        <dbReference type="SAM" id="Phobius"/>
    </source>
</evidence>
<keyword evidence="18" id="KW-1185">Reference proteome</keyword>
<dbReference type="PROSITE" id="PS00452">
    <property type="entry name" value="GUANYLATE_CYCLASE_1"/>
    <property type="match status" value="1"/>
</dbReference>
<dbReference type="FunFam" id="3.30.70.1230:FF:000013">
    <property type="entry name" value="Guanylate cyclase"/>
    <property type="match status" value="1"/>
</dbReference>
<dbReference type="AlphaFoldDB" id="A0A8W8IIN0"/>
<dbReference type="PANTHER" id="PTHR11920">
    <property type="entry name" value="GUANYLYL CYCLASE"/>
    <property type="match status" value="1"/>
</dbReference>
<reference evidence="17" key="1">
    <citation type="submission" date="2022-08" db="UniProtKB">
        <authorList>
            <consortium name="EnsemblMetazoa"/>
        </authorList>
    </citation>
    <scope>IDENTIFICATION</scope>
    <source>
        <strain evidence="17">05x7-T-G4-1.051#20</strain>
    </source>
</reference>
<keyword evidence="6 14" id="KW-1133">Transmembrane helix</keyword>
<dbReference type="InterPro" id="IPR001054">
    <property type="entry name" value="A/G_cyclase"/>
</dbReference>
<dbReference type="GO" id="GO:0004672">
    <property type="term" value="F:protein kinase activity"/>
    <property type="evidence" value="ECO:0007669"/>
    <property type="project" value="InterPro"/>
</dbReference>
<dbReference type="InterPro" id="IPR029787">
    <property type="entry name" value="Nucleotide_cyclase"/>
</dbReference>
<evidence type="ECO:0000256" key="2">
    <source>
        <dbReference type="ARBA" id="ARBA00012202"/>
    </source>
</evidence>
<sequence length="1179" mass="133021">MYINVGIVNIEPFFKVTKPVAEQSFSESQLLFRDEVNTTFNVSITVFDLHGKAGILHELDQIFSNASLSVIVAYVPDKYVQILNIFAKDNSKPLVLANNYLPHQDSGYVLSMFNGFKITSEAIQQYLEHFQWQNVAIIASDEVFWRQMVPILENQLMKQNFNVKRSRIVTNMTDSSVVRSIIREITASEKAILLLMEPEIAVELLYTVDRLGIEKNNFVYILIARTPFFNTSIIDDAVQNMGAQTYESILVLHPIFNVTNIFNNVTFELIPHDDVQKSLRDAATCILQGAYNKNSTVNNTLYLRKQESIVDILETKFVRGGEPFEYDANRERYFSFALLDIEEQLWKLTISKLMYKLNGKWNIRRISDIDWTNDKVILPDPCFKNTNCTPEEDIDLGVAVAVPIILLVVIVVGVLIFMFVWKKQRKINMTRGPNKILLEVLDLTYLHKKEAKSAKINGPFLDKPDLVKASEKSNRSLASLHEFSEFSEIARYKGDIVFVKELKVKGFEMKGKLLSYLRTLRDIRHENVNPLYGLLIDPLRPALVSEYCSRGSLWDVLKNENIKLDWDFKVSLLSDAVRGLRFIQGSPIRSHGNLKSRNCVIDSRWVLKLSDFGMPGFKECAKMTANYDPDQLLWIAPEHLRDPFPGTKGSEKGDIYSLAIIMQEVILRVPPYGMLEYKSKELIQRLRNPPPLIRPKVSPQAAQPQYIVLMKQCWSESPDLRPTIEDIYQQFKSIAGGKKTNIVDSMFRMLEKYSNDLEDLVKERTVQLEEEKKKTDLLLFRMLPPSVAEKLKLGRPIEAEEFEEVTIYFSDIVGFTTISARSTPMQVVDLLNDLYTMFDATIDNYDVYKVETIGDAYMVVSGLPMANGNRHAGEIGTMALDLLSQCGSFTIRHMPEVPLRLRIGLHSGSCVAGVVGLTMPRYCLFGDTVNTASRMESSGAAFRIHISEMTKDVLDSLGGYRIEYRGEVELKGKGLAKTFWLTGKDGFTKPLPEPPPLHDGCNHGLESILSQNASSTTDLKEKSDSSENVDSRATSPSKDQKAASRGPRGTASKDRAGKTKGGVHKGKNHTNDNFSNINDVSKIKHEENSELSHSPDITQVDSAVNHCDTVSLLRKDFSLDNKKGNNYRMSKYSNASMDSVSTETSVISTSELHMTVLSKHDENGSIKGSPGKLSPVAEV</sequence>
<dbReference type="GO" id="GO:0004016">
    <property type="term" value="F:adenylate cyclase activity"/>
    <property type="evidence" value="ECO:0007669"/>
    <property type="project" value="TreeGrafter"/>
</dbReference>
<comment type="subcellular location">
    <subcellularLocation>
        <location evidence="1">Membrane</location>
        <topology evidence="1">Single-pass type I membrane protein</topology>
    </subcellularLocation>
</comment>
<evidence type="ECO:0000256" key="3">
    <source>
        <dbReference type="ARBA" id="ARBA00022692"/>
    </source>
</evidence>
<evidence type="ECO:0000313" key="18">
    <source>
        <dbReference type="Proteomes" id="UP000005408"/>
    </source>
</evidence>
<keyword evidence="8 10" id="KW-0456">Lyase</keyword>
<dbReference type="GO" id="GO:0004383">
    <property type="term" value="F:guanylate cyclase activity"/>
    <property type="evidence" value="ECO:0007669"/>
    <property type="project" value="UniProtKB-EC"/>
</dbReference>
<protein>
    <recommendedName>
        <fullName evidence="2 11">Guanylate cyclase</fullName>
        <ecNumber evidence="2 11">4.6.1.2</ecNumber>
    </recommendedName>
</protein>
<dbReference type="InterPro" id="IPR000719">
    <property type="entry name" value="Prot_kinase_dom"/>
</dbReference>
<dbReference type="SUPFAM" id="SSF55073">
    <property type="entry name" value="Nucleotide cyclase"/>
    <property type="match status" value="1"/>
</dbReference>
<feature type="region of interest" description="Disordered" evidence="13">
    <location>
        <begin position="1013"/>
        <end position="1077"/>
    </location>
</feature>
<dbReference type="InterPro" id="IPR018297">
    <property type="entry name" value="A/G_cyclase_CS"/>
</dbReference>
<dbReference type="PANTHER" id="PTHR11920:SF462">
    <property type="entry name" value="GUANYLATE CYCLASE"/>
    <property type="match status" value="1"/>
</dbReference>
<evidence type="ECO:0000256" key="11">
    <source>
        <dbReference type="RuleBase" id="RU003431"/>
    </source>
</evidence>
<dbReference type="Gene3D" id="1.10.510.10">
    <property type="entry name" value="Transferase(Phosphotransferase) domain 1"/>
    <property type="match status" value="1"/>
</dbReference>
<accession>A0A8W8IIN0</accession>
<dbReference type="SMART" id="SM00044">
    <property type="entry name" value="CYCc"/>
    <property type="match status" value="1"/>
</dbReference>
<dbReference type="EnsemblMetazoa" id="G14472.1">
    <property type="protein sequence ID" value="G14472.1:cds"/>
    <property type="gene ID" value="G14472"/>
</dbReference>
<dbReference type="Pfam" id="PF01094">
    <property type="entry name" value="ANF_receptor"/>
    <property type="match status" value="1"/>
</dbReference>
<evidence type="ECO:0000256" key="4">
    <source>
        <dbReference type="ARBA" id="ARBA00022729"/>
    </source>
</evidence>
<organism evidence="17 18">
    <name type="scientific">Magallana gigas</name>
    <name type="common">Pacific oyster</name>
    <name type="synonym">Crassostrea gigas</name>
    <dbReference type="NCBI Taxonomy" id="29159"/>
    <lineage>
        <taxon>Eukaryota</taxon>
        <taxon>Metazoa</taxon>
        <taxon>Spiralia</taxon>
        <taxon>Lophotrochozoa</taxon>
        <taxon>Mollusca</taxon>
        <taxon>Bivalvia</taxon>
        <taxon>Autobranchia</taxon>
        <taxon>Pteriomorphia</taxon>
        <taxon>Ostreida</taxon>
        <taxon>Ostreoidea</taxon>
        <taxon>Ostreidae</taxon>
        <taxon>Magallana</taxon>
    </lineage>
</organism>
<dbReference type="Pfam" id="PF07701">
    <property type="entry name" value="HNOBA"/>
    <property type="match status" value="1"/>
</dbReference>
<dbReference type="Pfam" id="PF00211">
    <property type="entry name" value="Guanylate_cyc"/>
    <property type="match status" value="1"/>
</dbReference>
<evidence type="ECO:0000313" key="17">
    <source>
        <dbReference type="EnsemblMetazoa" id="G14472.1:cds"/>
    </source>
</evidence>
<proteinExistence type="inferred from homology"/>
<dbReference type="InterPro" id="IPR028082">
    <property type="entry name" value="Peripla_BP_I"/>
</dbReference>
<keyword evidence="4" id="KW-0732">Signal</keyword>
<dbReference type="EC" id="4.6.1.2" evidence="2 11"/>
<keyword evidence="9 11" id="KW-0141">cGMP biosynthesis</keyword>
<dbReference type="Pfam" id="PF07714">
    <property type="entry name" value="PK_Tyr_Ser-Thr"/>
    <property type="match status" value="1"/>
</dbReference>
<dbReference type="PROSITE" id="PS50125">
    <property type="entry name" value="GUANYLATE_CYCLASE_2"/>
    <property type="match status" value="1"/>
</dbReference>
<evidence type="ECO:0000256" key="10">
    <source>
        <dbReference type="RuleBase" id="RU000405"/>
    </source>
</evidence>
<dbReference type="GO" id="GO:0007168">
    <property type="term" value="P:receptor guanylyl cyclase signaling pathway"/>
    <property type="evidence" value="ECO:0007669"/>
    <property type="project" value="TreeGrafter"/>
</dbReference>
<keyword evidence="7 14" id="KW-0472">Membrane</keyword>
<dbReference type="GO" id="GO:0035556">
    <property type="term" value="P:intracellular signal transduction"/>
    <property type="evidence" value="ECO:0007669"/>
    <property type="project" value="InterPro"/>
</dbReference>
<dbReference type="InterPro" id="IPR001828">
    <property type="entry name" value="ANF_lig-bd_rcpt"/>
</dbReference>
<evidence type="ECO:0000256" key="7">
    <source>
        <dbReference type="ARBA" id="ARBA00023136"/>
    </source>
</evidence>
<dbReference type="InterPro" id="IPR050401">
    <property type="entry name" value="Cyclic_nucleotide_synthase"/>
</dbReference>
<feature type="transmembrane region" description="Helical" evidence="14">
    <location>
        <begin position="396"/>
        <end position="421"/>
    </location>
</feature>
<feature type="region of interest" description="Disordered" evidence="13">
    <location>
        <begin position="1158"/>
        <end position="1179"/>
    </location>
</feature>
<dbReference type="Proteomes" id="UP000005408">
    <property type="component" value="Unassembled WGS sequence"/>
</dbReference>
<dbReference type="Gene3D" id="3.30.70.1230">
    <property type="entry name" value="Nucleotide cyclase"/>
    <property type="match status" value="1"/>
</dbReference>
<evidence type="ECO:0000259" key="16">
    <source>
        <dbReference type="PROSITE" id="PS50125"/>
    </source>
</evidence>
<evidence type="ECO:0000256" key="12">
    <source>
        <dbReference type="SAM" id="Coils"/>
    </source>
</evidence>
<dbReference type="Gene3D" id="3.40.50.2300">
    <property type="match status" value="1"/>
</dbReference>
<evidence type="ECO:0000256" key="8">
    <source>
        <dbReference type="ARBA" id="ARBA00023239"/>
    </source>
</evidence>
<evidence type="ECO:0000256" key="1">
    <source>
        <dbReference type="ARBA" id="ARBA00004479"/>
    </source>
</evidence>
<feature type="coiled-coil region" evidence="12">
    <location>
        <begin position="743"/>
        <end position="770"/>
    </location>
</feature>
<evidence type="ECO:0000256" key="13">
    <source>
        <dbReference type="SAM" id="MobiDB-lite"/>
    </source>
</evidence>
<keyword evidence="12" id="KW-0175">Coiled coil</keyword>
<evidence type="ECO:0000256" key="9">
    <source>
        <dbReference type="ARBA" id="ARBA00023293"/>
    </source>
</evidence>
<dbReference type="SUPFAM" id="SSF53822">
    <property type="entry name" value="Periplasmic binding protein-like I"/>
    <property type="match status" value="1"/>
</dbReference>
<feature type="compositionally biased region" description="Polar residues" evidence="13">
    <location>
        <begin position="1026"/>
        <end position="1037"/>
    </location>
</feature>
<dbReference type="GO" id="GO:0005524">
    <property type="term" value="F:ATP binding"/>
    <property type="evidence" value="ECO:0007669"/>
    <property type="project" value="InterPro"/>
</dbReference>
<evidence type="ECO:0000256" key="5">
    <source>
        <dbReference type="ARBA" id="ARBA00022741"/>
    </source>
</evidence>
<dbReference type="InterPro" id="IPR001245">
    <property type="entry name" value="Ser-Thr/Tyr_kinase_cat_dom"/>
</dbReference>
<dbReference type="GO" id="GO:0001653">
    <property type="term" value="F:peptide receptor activity"/>
    <property type="evidence" value="ECO:0007669"/>
    <property type="project" value="TreeGrafter"/>
</dbReference>
<keyword evidence="3 14" id="KW-0812">Transmembrane</keyword>
<dbReference type="GO" id="GO:0005886">
    <property type="term" value="C:plasma membrane"/>
    <property type="evidence" value="ECO:0007669"/>
    <property type="project" value="TreeGrafter"/>
</dbReference>
<keyword evidence="5" id="KW-0547">Nucleotide-binding</keyword>
<name>A0A8W8IIN0_MAGGI</name>
<feature type="domain" description="Guanylate cyclase" evidence="16">
    <location>
        <begin position="806"/>
        <end position="936"/>
    </location>
</feature>
<feature type="domain" description="Protein kinase" evidence="15">
    <location>
        <begin position="475"/>
        <end position="734"/>
    </location>
</feature>
<evidence type="ECO:0000259" key="15">
    <source>
        <dbReference type="PROSITE" id="PS50011"/>
    </source>
</evidence>
<comment type="catalytic activity">
    <reaction evidence="11">
        <text>GTP = 3',5'-cyclic GMP + diphosphate</text>
        <dbReference type="Rhea" id="RHEA:13665"/>
        <dbReference type="ChEBI" id="CHEBI:33019"/>
        <dbReference type="ChEBI" id="CHEBI:37565"/>
        <dbReference type="ChEBI" id="CHEBI:57746"/>
        <dbReference type="EC" id="4.6.1.2"/>
    </reaction>
</comment>
<evidence type="ECO:0000256" key="6">
    <source>
        <dbReference type="ARBA" id="ARBA00022989"/>
    </source>
</evidence>